<dbReference type="SUPFAM" id="SSF51735">
    <property type="entry name" value="NAD(P)-binding Rossmann-fold domains"/>
    <property type="match status" value="1"/>
</dbReference>
<accession>D7TR17</accession>
<name>D7TR17_VITVI</name>
<evidence type="ECO:0008006" key="5">
    <source>
        <dbReference type="Google" id="ProtNLM"/>
    </source>
</evidence>
<dbReference type="AlphaFoldDB" id="D7TR17"/>
<dbReference type="FunFam" id="3.40.50.720:FF:001290">
    <property type="entry name" value="Os02g0811600 protein"/>
    <property type="match status" value="1"/>
</dbReference>
<dbReference type="EMBL" id="FN596010">
    <property type="protein sequence ID" value="CBI32940.3"/>
    <property type="molecule type" value="Genomic_DNA"/>
</dbReference>
<evidence type="ECO:0000256" key="1">
    <source>
        <dbReference type="ARBA" id="ARBA00022857"/>
    </source>
</evidence>
<evidence type="ECO:0000313" key="3">
    <source>
        <dbReference type="EMBL" id="CBI32940.3"/>
    </source>
</evidence>
<dbReference type="Proteomes" id="UP000009183">
    <property type="component" value="Chromosome 3"/>
</dbReference>
<dbReference type="GO" id="GO:0016491">
    <property type="term" value="F:oxidoreductase activity"/>
    <property type="evidence" value="ECO:0007669"/>
    <property type="project" value="UniProtKB-KW"/>
</dbReference>
<gene>
    <name evidence="3" type="ordered locus">VIT_03s0110g00310</name>
</gene>
<dbReference type="eggNOG" id="KOG1502">
    <property type="taxonomic scope" value="Eukaryota"/>
</dbReference>
<sequence>MRVDFQIQFYARNQSYGMCFQRPKLRRLLGKLVLNFINGAQTFPNRSYRWVDVRDVANAHIQAYESPEASGRYCLVERDLHSSETLKILCKIYPDLPLPEKCADDKPYAPSFRVSQDKAKSLGIHFTPLEVSLKDTVESLKEKNLSVFDSWYLLASHANKS</sequence>
<keyword evidence="1" id="KW-0521">NADP</keyword>
<reference evidence="4" key="1">
    <citation type="journal article" date="2007" name="Nature">
        <title>The grapevine genome sequence suggests ancestral hexaploidization in major angiosperm phyla.</title>
        <authorList>
            <consortium name="The French-Italian Public Consortium for Grapevine Genome Characterization."/>
            <person name="Jaillon O."/>
            <person name="Aury J.-M."/>
            <person name="Noel B."/>
            <person name="Policriti A."/>
            <person name="Clepet C."/>
            <person name="Casagrande A."/>
            <person name="Choisne N."/>
            <person name="Aubourg S."/>
            <person name="Vitulo N."/>
            <person name="Jubin C."/>
            <person name="Vezzi A."/>
            <person name="Legeai F."/>
            <person name="Hugueney P."/>
            <person name="Dasilva C."/>
            <person name="Horner D."/>
            <person name="Mica E."/>
            <person name="Jublot D."/>
            <person name="Poulain J."/>
            <person name="Bruyere C."/>
            <person name="Billault A."/>
            <person name="Segurens B."/>
            <person name="Gouyvenoux M."/>
            <person name="Ugarte E."/>
            <person name="Cattonaro F."/>
            <person name="Anthouard V."/>
            <person name="Vico V."/>
            <person name="Del Fabbro C."/>
            <person name="Alaux M."/>
            <person name="Di Gaspero G."/>
            <person name="Dumas V."/>
            <person name="Felice N."/>
            <person name="Paillard S."/>
            <person name="Juman I."/>
            <person name="Moroldo M."/>
            <person name="Scalabrin S."/>
            <person name="Canaguier A."/>
            <person name="Le Clainche I."/>
            <person name="Malacrida G."/>
            <person name="Durand E."/>
            <person name="Pesole G."/>
            <person name="Laucou V."/>
            <person name="Chatelet P."/>
            <person name="Merdinoglu D."/>
            <person name="Delledonne M."/>
            <person name="Pezzotti M."/>
            <person name="Lecharny A."/>
            <person name="Scarpelli C."/>
            <person name="Artiguenave F."/>
            <person name="Pe M.E."/>
            <person name="Valle G."/>
            <person name="Morgante M."/>
            <person name="Caboche M."/>
            <person name="Adam-Blondon A.-F."/>
            <person name="Weissenbach J."/>
            <person name="Quetier F."/>
            <person name="Wincker P."/>
        </authorList>
    </citation>
    <scope>NUCLEOTIDE SEQUENCE [LARGE SCALE GENOMIC DNA]</scope>
    <source>
        <strain evidence="4">cv. Pinot noir / PN40024</strain>
    </source>
</reference>
<dbReference type="InterPro" id="IPR050425">
    <property type="entry name" value="NAD(P)_dehydrat-like"/>
</dbReference>
<dbReference type="InParanoid" id="D7TR17"/>
<dbReference type="Gene3D" id="3.40.50.720">
    <property type="entry name" value="NAD(P)-binding Rossmann-like Domain"/>
    <property type="match status" value="1"/>
</dbReference>
<dbReference type="PANTHER" id="PTHR10366:SF575">
    <property type="entry name" value="NAD-DEPENDENT EPIMERASE_DEHYDRATASE DOMAIN-CONTAINING PROTEIN"/>
    <property type="match status" value="1"/>
</dbReference>
<dbReference type="STRING" id="29760.D7TR17"/>
<keyword evidence="4" id="KW-1185">Reference proteome</keyword>
<dbReference type="OMA" id="YLCIGDD"/>
<keyword evidence="2" id="KW-0560">Oxidoreductase</keyword>
<evidence type="ECO:0000256" key="2">
    <source>
        <dbReference type="ARBA" id="ARBA00023002"/>
    </source>
</evidence>
<dbReference type="OrthoDB" id="2735536at2759"/>
<dbReference type="HOGENOM" id="CLU_132908_0_0_1"/>
<organism evidence="3 4">
    <name type="scientific">Vitis vinifera</name>
    <name type="common">Grape</name>
    <dbReference type="NCBI Taxonomy" id="29760"/>
    <lineage>
        <taxon>Eukaryota</taxon>
        <taxon>Viridiplantae</taxon>
        <taxon>Streptophyta</taxon>
        <taxon>Embryophyta</taxon>
        <taxon>Tracheophyta</taxon>
        <taxon>Spermatophyta</taxon>
        <taxon>Magnoliopsida</taxon>
        <taxon>eudicotyledons</taxon>
        <taxon>Gunneridae</taxon>
        <taxon>Pentapetalae</taxon>
        <taxon>rosids</taxon>
        <taxon>Vitales</taxon>
        <taxon>Vitaceae</taxon>
        <taxon>Viteae</taxon>
        <taxon>Vitis</taxon>
    </lineage>
</organism>
<proteinExistence type="predicted"/>
<dbReference type="PaxDb" id="29760-VIT_03s0110g00310.t01"/>
<dbReference type="PANTHER" id="PTHR10366">
    <property type="entry name" value="NAD DEPENDENT EPIMERASE/DEHYDRATASE"/>
    <property type="match status" value="1"/>
</dbReference>
<dbReference type="InterPro" id="IPR036291">
    <property type="entry name" value="NAD(P)-bd_dom_sf"/>
</dbReference>
<protein>
    <recommendedName>
        <fullName evidence="5">Cinnamoyl-CoA reductase 1</fullName>
    </recommendedName>
</protein>
<evidence type="ECO:0000313" key="4">
    <source>
        <dbReference type="Proteomes" id="UP000009183"/>
    </source>
</evidence>